<dbReference type="AlphaFoldDB" id="A0A1Y3B227"/>
<sequence>MITPILRYRTFRIKQIGPYRSLATTIFNDEPNKFKSKFNYSYVPEILKDIENKWKNKIDGYWKNVVANHQTTIDTKYVLSMFPYPSGQLHLDN</sequence>
<name>A0A1Y3B227_EURMA</name>
<reference evidence="1 2" key="1">
    <citation type="submission" date="2017-03" db="EMBL/GenBank/DDBJ databases">
        <title>Genome Survey of Euroglyphus maynei.</title>
        <authorList>
            <person name="Arlian L.G."/>
            <person name="Morgan M.S."/>
            <person name="Rider S.D."/>
        </authorList>
    </citation>
    <scope>NUCLEOTIDE SEQUENCE [LARGE SCALE GENOMIC DNA]</scope>
    <source>
        <strain evidence="1">Arlian Lab</strain>
        <tissue evidence="1">Whole body</tissue>
    </source>
</reference>
<comment type="caution">
    <text evidence="1">The sequence shown here is derived from an EMBL/GenBank/DDBJ whole genome shotgun (WGS) entry which is preliminary data.</text>
</comment>
<keyword evidence="2" id="KW-1185">Reference proteome</keyword>
<proteinExistence type="predicted"/>
<evidence type="ECO:0008006" key="3">
    <source>
        <dbReference type="Google" id="ProtNLM"/>
    </source>
</evidence>
<organism evidence="1 2">
    <name type="scientific">Euroglyphus maynei</name>
    <name type="common">Mayne's house dust mite</name>
    <dbReference type="NCBI Taxonomy" id="6958"/>
    <lineage>
        <taxon>Eukaryota</taxon>
        <taxon>Metazoa</taxon>
        <taxon>Ecdysozoa</taxon>
        <taxon>Arthropoda</taxon>
        <taxon>Chelicerata</taxon>
        <taxon>Arachnida</taxon>
        <taxon>Acari</taxon>
        <taxon>Acariformes</taxon>
        <taxon>Sarcoptiformes</taxon>
        <taxon>Astigmata</taxon>
        <taxon>Psoroptidia</taxon>
        <taxon>Analgoidea</taxon>
        <taxon>Pyroglyphidae</taxon>
        <taxon>Pyroglyphinae</taxon>
        <taxon>Euroglyphus</taxon>
    </lineage>
</organism>
<dbReference type="Proteomes" id="UP000194236">
    <property type="component" value="Unassembled WGS sequence"/>
</dbReference>
<accession>A0A1Y3B227</accession>
<evidence type="ECO:0000313" key="2">
    <source>
        <dbReference type="Proteomes" id="UP000194236"/>
    </source>
</evidence>
<dbReference type="EMBL" id="MUJZ01047973">
    <property type="protein sequence ID" value="OTF74247.1"/>
    <property type="molecule type" value="Genomic_DNA"/>
</dbReference>
<dbReference type="OrthoDB" id="15954at2759"/>
<evidence type="ECO:0000313" key="1">
    <source>
        <dbReference type="EMBL" id="OTF74247.1"/>
    </source>
</evidence>
<protein>
    <recommendedName>
        <fullName evidence="3">Leucine--tRNA ligase</fullName>
    </recommendedName>
</protein>
<gene>
    <name evidence="1" type="ORF">BLA29_013478</name>
</gene>